<sequence length="216" mass="24599">MCLSSCGSNCHVHYTSLSCKSSFDHLPLKICHTIYYILGTFFCVSQEGVRWAYNINISHISTVGLPINTVTPEGVDLVAQWVLLLLICYGVIAITFYLATFLLRWLWWLLKVGVALACFGLILKDHHVGIETTAMRLVCLGGVCILTSIKPWKDRAMAAKTVHLEEQLKILEYRGREMEGWRRRFITLSCCVIGFLCLVFFIVFRIYIVMSNHVKS</sequence>
<feature type="transmembrane region" description="Helical" evidence="1">
    <location>
        <begin position="78"/>
        <end position="98"/>
    </location>
</feature>
<protein>
    <submittedName>
        <fullName evidence="2">Uncharacterized LOC115587041</fullName>
    </submittedName>
</protein>
<dbReference type="AlphaFoldDB" id="A0A671UU53"/>
<reference evidence="2" key="3">
    <citation type="submission" date="2025-09" db="UniProtKB">
        <authorList>
            <consortium name="Ensembl"/>
        </authorList>
    </citation>
    <scope>IDENTIFICATION</scope>
</reference>
<dbReference type="Pfam" id="PF14965">
    <property type="entry name" value="BRI3BP"/>
    <property type="match status" value="1"/>
</dbReference>
<accession>A0A671UU53</accession>
<evidence type="ECO:0000313" key="3">
    <source>
        <dbReference type="Proteomes" id="UP000472265"/>
    </source>
</evidence>
<dbReference type="InterPro" id="IPR039492">
    <property type="entry name" value="TMEM109"/>
</dbReference>
<feature type="transmembrane region" description="Helical" evidence="1">
    <location>
        <begin position="185"/>
        <end position="208"/>
    </location>
</feature>
<keyword evidence="1" id="KW-0812">Transmembrane</keyword>
<evidence type="ECO:0000313" key="2">
    <source>
        <dbReference type="Ensembl" id="ENSSAUP00010017982.1"/>
    </source>
</evidence>
<reference evidence="2" key="1">
    <citation type="submission" date="2021-04" db="EMBL/GenBank/DDBJ databases">
        <authorList>
            <consortium name="Wellcome Sanger Institute Data Sharing"/>
        </authorList>
    </citation>
    <scope>NUCLEOTIDE SEQUENCE [LARGE SCALE GENOMIC DNA]</scope>
</reference>
<dbReference type="GeneTree" id="ENSGT00510000052596"/>
<evidence type="ECO:0000256" key="1">
    <source>
        <dbReference type="SAM" id="Phobius"/>
    </source>
</evidence>
<dbReference type="PANTHER" id="PTHR14550:SF2">
    <property type="entry name" value="TRANSMEMBRANE PROTEIN 109"/>
    <property type="match status" value="1"/>
</dbReference>
<name>A0A671UU53_SPAAU</name>
<gene>
    <name evidence="2" type="primary">LOC115587041</name>
</gene>
<reference evidence="2" key="2">
    <citation type="submission" date="2025-08" db="UniProtKB">
        <authorList>
            <consortium name="Ensembl"/>
        </authorList>
    </citation>
    <scope>IDENTIFICATION</scope>
</reference>
<keyword evidence="1" id="KW-1133">Transmembrane helix</keyword>
<dbReference type="Proteomes" id="UP000472265">
    <property type="component" value="Chromosome 8"/>
</dbReference>
<feature type="transmembrane region" description="Helical" evidence="1">
    <location>
        <begin position="134"/>
        <end position="152"/>
    </location>
</feature>
<keyword evidence="1" id="KW-0472">Membrane</keyword>
<dbReference type="Ensembl" id="ENSSAUT00010019004.1">
    <property type="protein sequence ID" value="ENSSAUP00010017982.1"/>
    <property type="gene ID" value="ENSSAUG00010008145.1"/>
</dbReference>
<dbReference type="PANTHER" id="PTHR14550">
    <property type="entry name" value="TRANSMEMBRANE PROTEIN 109"/>
    <property type="match status" value="1"/>
</dbReference>
<dbReference type="GO" id="GO:0071480">
    <property type="term" value="P:cellular response to gamma radiation"/>
    <property type="evidence" value="ECO:0007669"/>
    <property type="project" value="InterPro"/>
</dbReference>
<feature type="transmembrane region" description="Helical" evidence="1">
    <location>
        <begin position="105"/>
        <end position="122"/>
    </location>
</feature>
<proteinExistence type="predicted"/>
<keyword evidence="3" id="KW-1185">Reference proteome</keyword>
<organism evidence="2 3">
    <name type="scientific">Sparus aurata</name>
    <name type="common">Gilthead sea bream</name>
    <dbReference type="NCBI Taxonomy" id="8175"/>
    <lineage>
        <taxon>Eukaryota</taxon>
        <taxon>Metazoa</taxon>
        <taxon>Chordata</taxon>
        <taxon>Craniata</taxon>
        <taxon>Vertebrata</taxon>
        <taxon>Euteleostomi</taxon>
        <taxon>Actinopterygii</taxon>
        <taxon>Neopterygii</taxon>
        <taxon>Teleostei</taxon>
        <taxon>Neoteleostei</taxon>
        <taxon>Acanthomorphata</taxon>
        <taxon>Eupercaria</taxon>
        <taxon>Spariformes</taxon>
        <taxon>Sparidae</taxon>
        <taxon>Sparus</taxon>
    </lineage>
</organism>
<dbReference type="GO" id="GO:0042771">
    <property type="term" value="P:intrinsic apoptotic signaling pathway in response to DNA damage by p53 class mediator"/>
    <property type="evidence" value="ECO:0007669"/>
    <property type="project" value="TreeGrafter"/>
</dbReference>